<proteinExistence type="predicted"/>
<comment type="caution">
    <text evidence="1">The sequence shown here is derived from an EMBL/GenBank/DDBJ whole genome shotgun (WGS) entry which is preliminary data.</text>
</comment>
<dbReference type="EMBL" id="BHZE01000003">
    <property type="protein sequence ID" value="GCD77007.1"/>
    <property type="molecule type" value="Genomic_DNA"/>
</dbReference>
<evidence type="ECO:0000313" key="2">
    <source>
        <dbReference type="Proteomes" id="UP000286715"/>
    </source>
</evidence>
<dbReference type="OrthoDB" id="9820309at2"/>
<sequence length="312" mass="34705">MKSVTKISFLVFSFLLILTSCKRKSSNDDAVGDPILSLPIEEKTFILLTNTFGPNDPNAGGAAALFQLYADYLPGRIFMMNIPSQDNPAYKAGVTDSIMMTFFKKPPVPALHLNNEFVDLDLAEKIDLVSNRAPKAAVNHLVADKGDYYEVRAKLKILDFFYTSSFYITSYLLGDFEPKDYGGGVNFSTQPLPGVTEISNGRLSYALDIKSLRDTSRVVVRKGDPVMHYRVLLSTDSLAFAPGLLLDTINIFGRSFDAGDIFGLQQTPLRFKLPKTPASEVAANLYVVTLVFRKEDGDQQIRLENSFQTRIR</sequence>
<dbReference type="RefSeq" id="WP_124397063.1">
    <property type="nucleotide sequence ID" value="NZ_BHZE01000003.1"/>
</dbReference>
<dbReference type="AlphaFoldDB" id="A0A401XIZ4"/>
<gene>
    <name evidence="1" type="ORF">JCM31826_04890</name>
</gene>
<evidence type="ECO:0000313" key="1">
    <source>
        <dbReference type="EMBL" id="GCD77007.1"/>
    </source>
</evidence>
<dbReference type="PROSITE" id="PS51257">
    <property type="entry name" value="PROKAR_LIPOPROTEIN"/>
    <property type="match status" value="1"/>
</dbReference>
<name>A0A401XIZ4_9FLAO</name>
<dbReference type="Proteomes" id="UP000286715">
    <property type="component" value="Unassembled WGS sequence"/>
</dbReference>
<accession>A0A401XIZ4</accession>
<keyword evidence="2" id="KW-1185">Reference proteome</keyword>
<protein>
    <submittedName>
        <fullName evidence="1">Uncharacterized protein</fullName>
    </submittedName>
</protein>
<organism evidence="1 2">
    <name type="scientific">Thermaurantimonas aggregans</name>
    <dbReference type="NCBI Taxonomy" id="2173829"/>
    <lineage>
        <taxon>Bacteria</taxon>
        <taxon>Pseudomonadati</taxon>
        <taxon>Bacteroidota</taxon>
        <taxon>Flavobacteriia</taxon>
        <taxon>Flavobacteriales</taxon>
        <taxon>Schleiferiaceae</taxon>
        <taxon>Thermaurantimonas</taxon>
    </lineage>
</organism>
<reference evidence="1 2" key="1">
    <citation type="submission" date="2018-11" db="EMBL/GenBank/DDBJ databases">
        <title>Schleiferia aggregans sp. nov., a moderately thermophilic heterotrophic bacterium isolated from microbial mats at a terrestrial hot spring.</title>
        <authorList>
            <person name="Iino T."/>
            <person name="Ohkuma M."/>
            <person name="Haruta S."/>
        </authorList>
    </citation>
    <scope>NUCLEOTIDE SEQUENCE [LARGE SCALE GENOMIC DNA]</scope>
    <source>
        <strain evidence="1 2">LA</strain>
    </source>
</reference>